<name>A0ABR8F4K1_NOSLI</name>
<evidence type="ECO:0000313" key="1">
    <source>
        <dbReference type="EMBL" id="MBD2564901.1"/>
    </source>
</evidence>
<organism evidence="1 2">
    <name type="scientific">Nostoc linckia FACHB-391</name>
    <dbReference type="NCBI Taxonomy" id="2692906"/>
    <lineage>
        <taxon>Bacteria</taxon>
        <taxon>Bacillati</taxon>
        <taxon>Cyanobacteriota</taxon>
        <taxon>Cyanophyceae</taxon>
        <taxon>Nostocales</taxon>
        <taxon>Nostocaceae</taxon>
        <taxon>Nostoc</taxon>
    </lineage>
</organism>
<reference evidence="1 2" key="1">
    <citation type="journal article" date="2020" name="ISME J.">
        <title>Comparative genomics reveals insights into cyanobacterial evolution and habitat adaptation.</title>
        <authorList>
            <person name="Chen M.Y."/>
            <person name="Teng W.K."/>
            <person name="Zhao L."/>
            <person name="Hu C.X."/>
            <person name="Zhou Y.K."/>
            <person name="Han B.P."/>
            <person name="Song L.R."/>
            <person name="Shu W.S."/>
        </authorList>
    </citation>
    <scope>NUCLEOTIDE SEQUENCE [LARGE SCALE GENOMIC DNA]</scope>
    <source>
        <strain evidence="1 2">FACHB-391</strain>
    </source>
</reference>
<dbReference type="RefSeq" id="WP_190901361.1">
    <property type="nucleotide sequence ID" value="NZ_JACJTE010000062.1"/>
</dbReference>
<protein>
    <submittedName>
        <fullName evidence="1">Uncharacterized protein</fullName>
    </submittedName>
</protein>
<dbReference type="EMBL" id="JACJTE010000062">
    <property type="protein sequence ID" value="MBD2564901.1"/>
    <property type="molecule type" value="Genomic_DNA"/>
</dbReference>
<proteinExistence type="predicted"/>
<evidence type="ECO:0000313" key="2">
    <source>
        <dbReference type="Proteomes" id="UP000604661"/>
    </source>
</evidence>
<keyword evidence="2" id="KW-1185">Reference proteome</keyword>
<dbReference type="Proteomes" id="UP000604661">
    <property type="component" value="Unassembled WGS sequence"/>
</dbReference>
<gene>
    <name evidence="1" type="ORF">H6G95_30845</name>
</gene>
<comment type="caution">
    <text evidence="1">The sequence shown here is derived from an EMBL/GenBank/DDBJ whole genome shotgun (WGS) entry which is preliminary data.</text>
</comment>
<sequence>MPRKICGLGFDCASMMLQPGIDPGECFNYPTCGAAINLTPDEEIELIRVREIASYQRQQEWERTEETFRTTRREAAVMMLMSRGCPQSSESLGVAAQMEAIAELVEQLREQLNNLEGHYVAPLGCEVHHYNVKRPSGVYGYNKLTASEPIFEPSEKQQKVKVVHLSHDDDPRNTEARLGIERRNQLTRVRTLLATTVELLLEAANTLDCSVF</sequence>
<accession>A0ABR8F4K1</accession>